<dbReference type="Proteomes" id="UP001154420">
    <property type="component" value="Unassembled WGS sequence"/>
</dbReference>
<protein>
    <submittedName>
        <fullName evidence="1">Uncharacterized protein</fullName>
    </submittedName>
</protein>
<proteinExistence type="predicted"/>
<organism evidence="1 2">
    <name type="scientific">Parablautia muri</name>
    <dbReference type="NCBI Taxonomy" id="2320879"/>
    <lineage>
        <taxon>Bacteria</taxon>
        <taxon>Bacillati</taxon>
        <taxon>Bacillota</taxon>
        <taxon>Clostridia</taxon>
        <taxon>Lachnospirales</taxon>
        <taxon>Lachnospiraceae</taxon>
        <taxon>Parablautia</taxon>
    </lineage>
</organism>
<accession>A0A9X5GQL0</accession>
<comment type="caution">
    <text evidence="1">The sequence shown here is derived from an EMBL/GenBank/DDBJ whole genome shotgun (WGS) entry which is preliminary data.</text>
</comment>
<evidence type="ECO:0000313" key="1">
    <source>
        <dbReference type="EMBL" id="NBJ92363.1"/>
    </source>
</evidence>
<gene>
    <name evidence="1" type="ORF">D5281_07065</name>
</gene>
<reference evidence="1" key="1">
    <citation type="submission" date="2018-09" db="EMBL/GenBank/DDBJ databases">
        <title>Murine metabolic-syndrome-specific gut microbial biobank.</title>
        <authorList>
            <person name="Liu C."/>
        </authorList>
    </citation>
    <scope>NUCLEOTIDE SEQUENCE</scope>
    <source>
        <strain evidence="1">D42-62</strain>
    </source>
</reference>
<dbReference type="AlphaFoldDB" id="A0A9X5GQL0"/>
<dbReference type="EMBL" id="QZDT01000007">
    <property type="protein sequence ID" value="NBJ92363.1"/>
    <property type="molecule type" value="Genomic_DNA"/>
</dbReference>
<evidence type="ECO:0000313" key="2">
    <source>
        <dbReference type="Proteomes" id="UP001154420"/>
    </source>
</evidence>
<name>A0A9X5GQL0_9FIRM</name>
<sequence length="61" mass="6820">MNNMEKANISKGTLRKTSRIYAYGLGEVLSNLASATFLQSESAVTPKYLFFPSVLWLTCEK</sequence>
<keyword evidence="2" id="KW-1185">Reference proteome</keyword>